<dbReference type="InterPro" id="IPR013792">
    <property type="entry name" value="RNA3'P_cycl/enolpyr_Trfase_a/b"/>
</dbReference>
<evidence type="ECO:0000313" key="16">
    <source>
        <dbReference type="Proteomes" id="UP001220456"/>
    </source>
</evidence>
<dbReference type="InterPro" id="IPR050068">
    <property type="entry name" value="MurA_subfamily"/>
</dbReference>
<evidence type="ECO:0000259" key="14">
    <source>
        <dbReference type="Pfam" id="PF00275"/>
    </source>
</evidence>
<dbReference type="RefSeq" id="WP_056548381.1">
    <property type="nucleotide sequence ID" value="NZ_JAROKN010000020.1"/>
</dbReference>
<dbReference type="PANTHER" id="PTHR43783:SF1">
    <property type="entry name" value="UDP-N-ACETYLGLUCOSAMINE 1-CARBOXYVINYLTRANSFERASE"/>
    <property type="match status" value="1"/>
</dbReference>
<dbReference type="InterPro" id="IPR036968">
    <property type="entry name" value="Enolpyruvate_Tfrase_sf"/>
</dbReference>
<comment type="pathway">
    <text evidence="2 13">Cell wall biogenesis; peptidoglycan biosynthesis.</text>
</comment>
<keyword evidence="6 13" id="KW-0133">Cell shape</keyword>
<evidence type="ECO:0000256" key="9">
    <source>
        <dbReference type="ARBA" id="ARBA00023316"/>
    </source>
</evidence>
<evidence type="ECO:0000313" key="15">
    <source>
        <dbReference type="EMBL" id="MDF9277975.1"/>
    </source>
</evidence>
<dbReference type="InterPro" id="IPR001986">
    <property type="entry name" value="Enolpyruvate_Tfrase_dom"/>
</dbReference>
<evidence type="ECO:0000256" key="1">
    <source>
        <dbReference type="ARBA" id="ARBA00004496"/>
    </source>
</evidence>
<comment type="catalytic activity">
    <reaction evidence="12 13">
        <text>phosphoenolpyruvate + UDP-N-acetyl-alpha-D-glucosamine = UDP-N-acetyl-3-O-(1-carboxyvinyl)-alpha-D-glucosamine + phosphate</text>
        <dbReference type="Rhea" id="RHEA:18681"/>
        <dbReference type="ChEBI" id="CHEBI:43474"/>
        <dbReference type="ChEBI" id="CHEBI:57705"/>
        <dbReference type="ChEBI" id="CHEBI:58702"/>
        <dbReference type="ChEBI" id="CHEBI:68483"/>
        <dbReference type="EC" id="2.5.1.7"/>
    </reaction>
</comment>
<feature type="domain" description="Enolpyruvate transferase" evidence="14">
    <location>
        <begin position="8"/>
        <end position="428"/>
    </location>
</feature>
<comment type="caution">
    <text evidence="15">The sequence shown here is derived from an EMBL/GenBank/DDBJ whole genome shotgun (WGS) entry which is preliminary data.</text>
</comment>
<feature type="binding site" evidence="13">
    <location>
        <begin position="23"/>
        <end position="24"/>
    </location>
    <ligand>
        <name>phosphoenolpyruvate</name>
        <dbReference type="ChEBI" id="CHEBI:58702"/>
    </ligand>
</feature>
<feature type="modified residue" description="2-(S-cysteinyl)pyruvic acid O-phosphothioketal" evidence="13">
    <location>
        <position position="121"/>
    </location>
</feature>
<protein>
    <recommendedName>
        <fullName evidence="13">UDP-N-acetylglucosamine 1-carboxyvinyltransferase</fullName>
        <ecNumber evidence="13">2.5.1.7</ecNumber>
    </recommendedName>
    <alternativeName>
        <fullName evidence="13">Enoylpyruvate transferase</fullName>
    </alternativeName>
    <alternativeName>
        <fullName evidence="13">UDP-N-acetylglucosamine enolpyruvyl transferase</fullName>
        <shortName evidence="13">EPT</shortName>
    </alternativeName>
</protein>
<reference evidence="15 16" key="1">
    <citation type="journal article" date="2023" name="Int. J. Syst. Evol. Microbiol.">
        <title>Arthrobacter vasquezii sp. nov., isolated from a soil sample from Union Glacier, Antarctica.</title>
        <authorList>
            <person name="Valenzuela-Ibaceta F."/>
            <person name="Carrasco V."/>
            <person name="Lagos-Moraga S."/>
            <person name="Dietz-Vargas C."/>
            <person name="Navarro C.A."/>
            <person name="Perez-Donoso J.M."/>
        </authorList>
    </citation>
    <scope>NUCLEOTIDE SEQUENCE [LARGE SCALE GENOMIC DNA]</scope>
    <source>
        <strain evidence="15 16">EH-1B-1</strain>
    </source>
</reference>
<dbReference type="InterPro" id="IPR005750">
    <property type="entry name" value="UDP_GlcNAc_COvinyl_MurA"/>
</dbReference>
<feature type="active site" description="Proton donor" evidence="13">
    <location>
        <position position="121"/>
    </location>
</feature>
<sequence length="447" mass="47568">MGSVLTIRGGVPLAGKVTVRGAKNLVPKAMVAALLGNSPSVLRNVPEIKDVEVVTSLLKLHGVEVSKDPVTGDLTMDPANAKMAASKDIDAHAGDSRIPILFCGPLMHSIGEAFIPDLGGCKIGDRPIDYHLQVLRNFGAVVDKRPGGISISAPKGLHGAKLELPYPSVGATEQVLLTATRAEGITELKGAAVEPEIMDLIAVLQKMGAIITVQTDRTIRIEGVAELGGFNHKAISDRNETASWASAALVTRGDIYVEGARQLDLTAFLNTYRKIGGAFDVNDDGIRFYHPGGKLSPLVLETDVHPGFMTDWQQPLVVALTQAEGVSIVHETVYENRFGFTDALVRMGANIQVHRECLGSVPCRFGQRNFLHSAVISGPVQLHGTDIDVPDLRGGFSHLIAALAANGTSRVTGIELINRGYERFQDKLEGLGADFDVAETADAGIGR</sequence>
<evidence type="ECO:0000256" key="6">
    <source>
        <dbReference type="ARBA" id="ARBA00022960"/>
    </source>
</evidence>
<dbReference type="EC" id="2.5.1.7" evidence="13"/>
<keyword evidence="8 13" id="KW-0131">Cell cycle</keyword>
<keyword evidence="9 13" id="KW-0961">Cell wall biogenesis/degradation</keyword>
<evidence type="ECO:0000256" key="8">
    <source>
        <dbReference type="ARBA" id="ARBA00023306"/>
    </source>
</evidence>
<keyword evidence="13" id="KW-0670">Pyruvate</keyword>
<evidence type="ECO:0000256" key="10">
    <source>
        <dbReference type="ARBA" id="ARBA00037534"/>
    </source>
</evidence>
<evidence type="ECO:0000256" key="3">
    <source>
        <dbReference type="ARBA" id="ARBA00022490"/>
    </source>
</evidence>
<dbReference type="NCBIfam" id="TIGR01072">
    <property type="entry name" value="murA"/>
    <property type="match status" value="1"/>
</dbReference>
<organism evidence="15 16">
    <name type="scientific">Arthrobacter vasquezii</name>
    <dbReference type="NCBI Taxonomy" id="2977629"/>
    <lineage>
        <taxon>Bacteria</taxon>
        <taxon>Bacillati</taxon>
        <taxon>Actinomycetota</taxon>
        <taxon>Actinomycetes</taxon>
        <taxon>Micrococcales</taxon>
        <taxon>Micrococcaceae</taxon>
        <taxon>Arthrobacter</taxon>
    </lineage>
</organism>
<keyword evidence="7 13" id="KW-0573">Peptidoglycan synthesis</keyword>
<keyword evidence="4 13" id="KW-0132">Cell division</keyword>
<evidence type="ECO:0000256" key="12">
    <source>
        <dbReference type="ARBA" id="ARBA00047527"/>
    </source>
</evidence>
<dbReference type="Pfam" id="PF00275">
    <property type="entry name" value="EPSP_synthase"/>
    <property type="match status" value="1"/>
</dbReference>
<evidence type="ECO:0000256" key="4">
    <source>
        <dbReference type="ARBA" id="ARBA00022618"/>
    </source>
</evidence>
<comment type="subcellular location">
    <subcellularLocation>
        <location evidence="1 13">Cytoplasm</location>
    </subcellularLocation>
</comment>
<keyword evidence="3 13" id="KW-0963">Cytoplasm</keyword>
<evidence type="ECO:0000256" key="5">
    <source>
        <dbReference type="ARBA" id="ARBA00022679"/>
    </source>
</evidence>
<feature type="binding site" evidence="13">
    <location>
        <position position="97"/>
    </location>
    <ligand>
        <name>UDP-N-acetyl-alpha-D-glucosamine</name>
        <dbReference type="ChEBI" id="CHEBI:57705"/>
    </ligand>
</feature>
<feature type="binding site" evidence="13">
    <location>
        <position position="333"/>
    </location>
    <ligand>
        <name>UDP-N-acetyl-alpha-D-glucosamine</name>
        <dbReference type="ChEBI" id="CHEBI:57705"/>
    </ligand>
</feature>
<proteinExistence type="inferred from homology"/>
<comment type="caution">
    <text evidence="13">Lacks conserved residue(s) required for the propagation of feature annotation.</text>
</comment>
<keyword evidence="5 13" id="KW-0808">Transferase</keyword>
<evidence type="ECO:0000256" key="11">
    <source>
        <dbReference type="ARBA" id="ARBA00038367"/>
    </source>
</evidence>
<dbReference type="GO" id="GO:0008760">
    <property type="term" value="F:UDP-N-acetylglucosamine 1-carboxyvinyltransferase activity"/>
    <property type="evidence" value="ECO:0007669"/>
    <property type="project" value="UniProtKB-EC"/>
</dbReference>
<keyword evidence="16" id="KW-1185">Reference proteome</keyword>
<dbReference type="SUPFAM" id="SSF55205">
    <property type="entry name" value="EPT/RTPC-like"/>
    <property type="match status" value="1"/>
</dbReference>
<evidence type="ECO:0000256" key="13">
    <source>
        <dbReference type="HAMAP-Rule" id="MF_00111"/>
    </source>
</evidence>
<dbReference type="Proteomes" id="UP001220456">
    <property type="component" value="Unassembled WGS sequence"/>
</dbReference>
<dbReference type="PANTHER" id="PTHR43783">
    <property type="entry name" value="UDP-N-ACETYLGLUCOSAMINE 1-CARBOXYVINYLTRANSFERASE"/>
    <property type="match status" value="1"/>
</dbReference>
<dbReference type="HAMAP" id="MF_00111">
    <property type="entry name" value="MurA"/>
    <property type="match status" value="1"/>
</dbReference>
<name>A0ABT6CV73_9MICC</name>
<feature type="binding site" evidence="13">
    <location>
        <position position="311"/>
    </location>
    <ligand>
        <name>UDP-N-acetyl-alpha-D-glucosamine</name>
        <dbReference type="ChEBI" id="CHEBI:57705"/>
    </ligand>
</feature>
<gene>
    <name evidence="13 15" type="primary">murA</name>
    <name evidence="15" type="ORF">P4U43_09260</name>
</gene>
<dbReference type="NCBIfam" id="NF006873">
    <property type="entry name" value="PRK09369.1"/>
    <property type="match status" value="1"/>
</dbReference>
<evidence type="ECO:0000256" key="7">
    <source>
        <dbReference type="ARBA" id="ARBA00022984"/>
    </source>
</evidence>
<accession>A0ABT6CV73</accession>
<comment type="function">
    <text evidence="10 13">Cell wall formation. Adds enolpyruvyl to UDP-N-acetylglucosamine.</text>
</comment>
<comment type="similarity">
    <text evidence="11 13">Belongs to the EPSP synthase family. MurA subfamily.</text>
</comment>
<dbReference type="Gene3D" id="3.65.10.10">
    <property type="entry name" value="Enolpyruvate transferase domain"/>
    <property type="match status" value="2"/>
</dbReference>
<evidence type="ECO:0000256" key="2">
    <source>
        <dbReference type="ARBA" id="ARBA00004752"/>
    </source>
</evidence>
<dbReference type="EMBL" id="JAROKN010000020">
    <property type="protein sequence ID" value="MDF9277975.1"/>
    <property type="molecule type" value="Genomic_DNA"/>
</dbReference>
<dbReference type="CDD" id="cd01555">
    <property type="entry name" value="UdpNAET"/>
    <property type="match status" value="1"/>
</dbReference>